<proteinExistence type="predicted"/>
<accession>A0AAE6IT30</accession>
<dbReference type="AlphaFoldDB" id="A0AAE6IT30"/>
<keyword evidence="1" id="KW-0472">Membrane</keyword>
<organism evidence="2 3">
    <name type="scientific">Treponema phagedenis</name>
    <dbReference type="NCBI Taxonomy" id="162"/>
    <lineage>
        <taxon>Bacteria</taxon>
        <taxon>Pseudomonadati</taxon>
        <taxon>Spirochaetota</taxon>
        <taxon>Spirochaetia</taxon>
        <taxon>Spirochaetales</taxon>
        <taxon>Treponemataceae</taxon>
        <taxon>Treponema</taxon>
    </lineage>
</organism>
<sequence length="66" mass="7543">MKSLKKSYSAYETEAQKRVNELTIDNHKKALKIEKQRKTIAELFSVVAIMAGAIAVMVFLKIKKLF</sequence>
<name>A0AAE6IT30_TREPH</name>
<reference evidence="2 3" key="1">
    <citation type="submission" date="2019-08" db="EMBL/GenBank/DDBJ databases">
        <authorList>
            <person name="Kuhnert P."/>
        </authorList>
    </citation>
    <scope>NUCLEOTIDE SEQUENCE [LARGE SCALE GENOMIC DNA]</scope>
    <source>
        <strain evidence="2 3">B36.5</strain>
    </source>
</reference>
<gene>
    <name evidence="2" type="ORF">FUT82_04850</name>
</gene>
<keyword evidence="1" id="KW-1133">Transmembrane helix</keyword>
<dbReference type="EMBL" id="CP042817">
    <property type="protein sequence ID" value="QEJ97390.1"/>
    <property type="molecule type" value="Genomic_DNA"/>
</dbReference>
<evidence type="ECO:0000313" key="2">
    <source>
        <dbReference type="EMBL" id="QEJ97390.1"/>
    </source>
</evidence>
<feature type="transmembrane region" description="Helical" evidence="1">
    <location>
        <begin position="39"/>
        <end position="60"/>
    </location>
</feature>
<evidence type="ECO:0000256" key="1">
    <source>
        <dbReference type="SAM" id="Phobius"/>
    </source>
</evidence>
<dbReference type="Proteomes" id="UP000323594">
    <property type="component" value="Chromosome"/>
</dbReference>
<protein>
    <submittedName>
        <fullName evidence="2">Uncharacterized protein</fullName>
    </submittedName>
</protein>
<keyword evidence="1" id="KW-0812">Transmembrane</keyword>
<evidence type="ECO:0000313" key="3">
    <source>
        <dbReference type="Proteomes" id="UP000323594"/>
    </source>
</evidence>